<comment type="caution">
    <text evidence="1">The sequence shown here is derived from an EMBL/GenBank/DDBJ whole genome shotgun (WGS) entry which is preliminary data.</text>
</comment>
<name>A0ABU9PXX0_9BURK</name>
<reference evidence="1 2" key="1">
    <citation type="submission" date="2024-02" db="EMBL/GenBank/DDBJ databases">
        <title>Draft genome sequence of Collimonas sp. strain H4R21, an effective mineral-weathering bacterial strain isolated from the beech rhizosphere.</title>
        <authorList>
            <person name="Morin E."/>
            <person name="Uroz S."/>
            <person name="Leveau J.H.J."/>
            <person name="Kumar R."/>
            <person name="Rey M.W."/>
            <person name="Pham J."/>
        </authorList>
    </citation>
    <scope>NUCLEOTIDE SEQUENCE [LARGE SCALE GENOMIC DNA]</scope>
    <source>
        <strain evidence="1 2">H4R21</strain>
    </source>
</reference>
<dbReference type="Proteomes" id="UP001495910">
    <property type="component" value="Unassembled WGS sequence"/>
</dbReference>
<proteinExistence type="predicted"/>
<dbReference type="InterPro" id="IPR021352">
    <property type="entry name" value="DUF2971"/>
</dbReference>
<protein>
    <submittedName>
        <fullName evidence="1">DUF2971 domain-containing protein</fullName>
    </submittedName>
</protein>
<accession>A0ABU9PXX0</accession>
<evidence type="ECO:0000313" key="1">
    <source>
        <dbReference type="EMBL" id="MEM4988848.1"/>
    </source>
</evidence>
<sequence length="327" mass="36720">MSDIPNHMSPPYSEENRDDALFHYTSANGLIGILGSKEIWGTAYYCANDESELATGKGILSPLFWSATSEMIKADDPLVHTFSSRGIDIREYAQDFEQKITLQALGSLCAYITCFCKPKNEEDFRHGLLSQWRGYGTDGGYALQFSRKKLLAAIENANNCAGLNYQLQDAYYTVENPLKSEVLSHTSAFLRAYKGYLDGLGKLDFRKKSMPNPLATLLEGPLESLLDYLVHTKNEHFGEERECRLSLVDAVSSNLNVLPINYFNRNGLIVPYKKTPSSSFYLLDCVEWIVVGPGPRMSARFKSVVQMVRQAGLEIDVRPSHIPFTRV</sequence>
<organism evidence="1 2">
    <name type="scientific">Collimonas rhizosphaerae</name>
    <dbReference type="NCBI Taxonomy" id="3126357"/>
    <lineage>
        <taxon>Bacteria</taxon>
        <taxon>Pseudomonadati</taxon>
        <taxon>Pseudomonadota</taxon>
        <taxon>Betaproteobacteria</taxon>
        <taxon>Burkholderiales</taxon>
        <taxon>Oxalobacteraceae</taxon>
        <taxon>Collimonas</taxon>
    </lineage>
</organism>
<keyword evidence="2" id="KW-1185">Reference proteome</keyword>
<dbReference type="EMBL" id="JBANDC010000010">
    <property type="protein sequence ID" value="MEM4988848.1"/>
    <property type="molecule type" value="Genomic_DNA"/>
</dbReference>
<gene>
    <name evidence="1" type="ORF">V8G57_15750</name>
</gene>
<dbReference type="RefSeq" id="WP_342830180.1">
    <property type="nucleotide sequence ID" value="NZ_JBANDC010000010.1"/>
</dbReference>
<evidence type="ECO:0000313" key="2">
    <source>
        <dbReference type="Proteomes" id="UP001495910"/>
    </source>
</evidence>
<dbReference type="Pfam" id="PF11185">
    <property type="entry name" value="DUF2971"/>
    <property type="match status" value="1"/>
</dbReference>